<keyword evidence="6" id="KW-1133">Transmembrane helix</keyword>
<dbReference type="InterPro" id="IPR002557">
    <property type="entry name" value="Chitin-bd_dom"/>
</dbReference>
<organism evidence="11 12">
    <name type="scientific">Dendroctonus ponderosae</name>
    <name type="common">Mountain pine beetle</name>
    <dbReference type="NCBI Taxonomy" id="77166"/>
    <lineage>
        <taxon>Eukaryota</taxon>
        <taxon>Metazoa</taxon>
        <taxon>Ecdysozoa</taxon>
        <taxon>Arthropoda</taxon>
        <taxon>Hexapoda</taxon>
        <taxon>Insecta</taxon>
        <taxon>Pterygota</taxon>
        <taxon>Neoptera</taxon>
        <taxon>Endopterygota</taxon>
        <taxon>Coleoptera</taxon>
        <taxon>Polyphaga</taxon>
        <taxon>Cucujiformia</taxon>
        <taxon>Curculionidae</taxon>
        <taxon>Scolytinae</taxon>
        <taxon>Dendroctonus</taxon>
    </lineage>
</organism>
<keyword evidence="9" id="KW-0325">Glycoprotein</keyword>
<protein>
    <recommendedName>
        <fullName evidence="10">Chitin-binding type-2 domain-containing protein</fullName>
    </recommendedName>
</protein>
<dbReference type="SMART" id="SM00494">
    <property type="entry name" value="ChtBD2"/>
    <property type="match status" value="1"/>
</dbReference>
<comment type="subcellular location">
    <subcellularLocation>
        <location evidence="1">Membrane</location>
        <topology evidence="1">Multi-pass membrane protein</topology>
    </subcellularLocation>
</comment>
<evidence type="ECO:0000256" key="6">
    <source>
        <dbReference type="ARBA" id="ARBA00022989"/>
    </source>
</evidence>
<accession>U4UDV4</accession>
<dbReference type="GO" id="GO:0005576">
    <property type="term" value="C:extracellular region"/>
    <property type="evidence" value="ECO:0007669"/>
    <property type="project" value="InterPro"/>
</dbReference>
<dbReference type="InterPro" id="IPR051940">
    <property type="entry name" value="Chitin_bind-dev_reg"/>
</dbReference>
<name>U4UDV4_DENPD</name>
<dbReference type="AlphaFoldDB" id="U4UDV4"/>
<evidence type="ECO:0000256" key="2">
    <source>
        <dbReference type="ARBA" id="ARBA00022669"/>
    </source>
</evidence>
<dbReference type="OrthoDB" id="6020543at2759"/>
<evidence type="ECO:0000256" key="3">
    <source>
        <dbReference type="ARBA" id="ARBA00022692"/>
    </source>
</evidence>
<dbReference type="Gene3D" id="2.170.140.10">
    <property type="entry name" value="Chitin binding domain"/>
    <property type="match status" value="1"/>
</dbReference>
<evidence type="ECO:0000256" key="4">
    <source>
        <dbReference type="ARBA" id="ARBA00022729"/>
    </source>
</evidence>
<dbReference type="GO" id="GO:0008061">
    <property type="term" value="F:chitin binding"/>
    <property type="evidence" value="ECO:0007669"/>
    <property type="project" value="UniProtKB-KW"/>
</dbReference>
<keyword evidence="3" id="KW-0812">Transmembrane</keyword>
<keyword evidence="2" id="KW-0147">Chitin-binding</keyword>
<evidence type="ECO:0000259" key="10">
    <source>
        <dbReference type="PROSITE" id="PS50940"/>
    </source>
</evidence>
<dbReference type="PANTHER" id="PTHR23301:SF0">
    <property type="entry name" value="CHITIN-BINDING TYPE-2 DOMAIN-CONTAINING PROTEIN-RELATED"/>
    <property type="match status" value="1"/>
</dbReference>
<dbReference type="GO" id="GO:0016020">
    <property type="term" value="C:membrane"/>
    <property type="evidence" value="ECO:0007669"/>
    <property type="project" value="UniProtKB-SubCell"/>
</dbReference>
<evidence type="ECO:0000256" key="7">
    <source>
        <dbReference type="ARBA" id="ARBA00023136"/>
    </source>
</evidence>
<feature type="domain" description="Chitin-binding type-2" evidence="10">
    <location>
        <begin position="123"/>
        <end position="177"/>
    </location>
</feature>
<dbReference type="InterPro" id="IPR019184">
    <property type="entry name" value="Uncharacterised_TM-17"/>
</dbReference>
<keyword evidence="8" id="KW-1015">Disulfide bond</keyword>
<dbReference type="Pfam" id="PF09799">
    <property type="entry name" value="Transmemb_17"/>
    <property type="match status" value="1"/>
</dbReference>
<evidence type="ECO:0000313" key="11">
    <source>
        <dbReference type="EMBL" id="ERL92154.1"/>
    </source>
</evidence>
<dbReference type="InterPro" id="IPR036508">
    <property type="entry name" value="Chitin-bd_dom_sf"/>
</dbReference>
<sequence length="199" mass="22032">MDIDAELMFECLIYLNLFYFPVFATCETVMTIAKYKSIIDTPYIGQDAAVVFTRLVSELTKILLYRKFKEEKRTHGGEEWRGRVGGGRRAACGCGRPTKSCASSAICIVAGERLGVPIQIGWAAPCSTNGAFFADDDCTKYWSCANGIAYEFSCPATLNFNPSSDVCDYAASAGCTGKGWDDPTEPYVDFILFYKEQWV</sequence>
<evidence type="ECO:0000256" key="5">
    <source>
        <dbReference type="ARBA" id="ARBA00022737"/>
    </source>
</evidence>
<dbReference type="Proteomes" id="UP000030742">
    <property type="component" value="Unassembled WGS sequence"/>
</dbReference>
<dbReference type="EMBL" id="KB632313">
    <property type="protein sequence ID" value="ERL92154.1"/>
    <property type="molecule type" value="Genomic_DNA"/>
</dbReference>
<dbReference type="Pfam" id="PF01607">
    <property type="entry name" value="CBM_14"/>
    <property type="match status" value="1"/>
</dbReference>
<keyword evidence="5" id="KW-0677">Repeat</keyword>
<evidence type="ECO:0000256" key="9">
    <source>
        <dbReference type="ARBA" id="ARBA00023180"/>
    </source>
</evidence>
<evidence type="ECO:0000256" key="1">
    <source>
        <dbReference type="ARBA" id="ARBA00004141"/>
    </source>
</evidence>
<gene>
    <name evidence="11" type="ORF">D910_09474</name>
</gene>
<evidence type="ECO:0000313" key="12">
    <source>
        <dbReference type="Proteomes" id="UP000030742"/>
    </source>
</evidence>
<keyword evidence="7" id="KW-0472">Membrane</keyword>
<dbReference type="PANTHER" id="PTHR23301">
    <property type="entry name" value="CHITIN BINDING PERITROPHIN-A"/>
    <property type="match status" value="1"/>
</dbReference>
<dbReference type="PROSITE" id="PS50940">
    <property type="entry name" value="CHIT_BIND_II"/>
    <property type="match status" value="1"/>
</dbReference>
<dbReference type="SUPFAM" id="SSF57625">
    <property type="entry name" value="Invertebrate chitin-binding proteins"/>
    <property type="match status" value="1"/>
</dbReference>
<reference evidence="11 12" key="1">
    <citation type="journal article" date="2013" name="Genome Biol.">
        <title>Draft genome of the mountain pine beetle, Dendroctonus ponderosae Hopkins, a major forest pest.</title>
        <authorList>
            <person name="Keeling C.I."/>
            <person name="Yuen M.M."/>
            <person name="Liao N.Y."/>
            <person name="Docking T.R."/>
            <person name="Chan S.K."/>
            <person name="Taylor G.A."/>
            <person name="Palmquist D.L."/>
            <person name="Jackman S.D."/>
            <person name="Nguyen A."/>
            <person name="Li M."/>
            <person name="Henderson H."/>
            <person name="Janes J.K."/>
            <person name="Zhao Y."/>
            <person name="Pandoh P."/>
            <person name="Moore R."/>
            <person name="Sperling F.A."/>
            <person name="Huber D.P."/>
            <person name="Birol I."/>
            <person name="Jones S.J."/>
            <person name="Bohlmann J."/>
        </authorList>
    </citation>
    <scope>NUCLEOTIDE SEQUENCE</scope>
</reference>
<proteinExistence type="predicted"/>
<keyword evidence="4" id="KW-0732">Signal</keyword>
<evidence type="ECO:0000256" key="8">
    <source>
        <dbReference type="ARBA" id="ARBA00023157"/>
    </source>
</evidence>